<evidence type="ECO:0000256" key="4">
    <source>
        <dbReference type="ARBA" id="ARBA00035245"/>
    </source>
</evidence>
<evidence type="ECO:0000256" key="1">
    <source>
        <dbReference type="ARBA" id="ARBA00008553"/>
    </source>
</evidence>
<evidence type="ECO:0000256" key="2">
    <source>
        <dbReference type="ARBA" id="ARBA00022980"/>
    </source>
</evidence>
<dbReference type="PIRSF" id="PIRSF002161">
    <property type="entry name" value="Ribosomal_L5"/>
    <property type="match status" value="1"/>
</dbReference>
<dbReference type="PROSITE" id="PS00358">
    <property type="entry name" value="RIBOSOMAL_L5"/>
    <property type="match status" value="1"/>
</dbReference>
<comment type="function">
    <text evidence="5">This is one of the proteins that bind and probably mediate the attachment of the 5S RNA into the large ribosomal subunit, where it forms part of the central protuberance. In the 70S ribosome it contacts protein S13 of the 30S subunit (bridge B1b), connecting the 2 subunits; this bridge is implicated in subunit movement. Contacts the P site tRNA; the 5S rRNA and some of its associated proteins might help stabilize positioning of ribosome-bound tRNAs.</text>
</comment>
<evidence type="ECO:0000259" key="9">
    <source>
        <dbReference type="Pfam" id="PF00673"/>
    </source>
</evidence>
<accession>A0A838WPS1</accession>
<dbReference type="Pfam" id="PF00673">
    <property type="entry name" value="Ribosomal_L5_C"/>
    <property type="match status" value="1"/>
</dbReference>
<dbReference type="AlphaFoldDB" id="A0A838WPS1"/>
<dbReference type="FunFam" id="3.30.1440.10:FF:000001">
    <property type="entry name" value="50S ribosomal protein L5"/>
    <property type="match status" value="1"/>
</dbReference>
<dbReference type="InterPro" id="IPR020930">
    <property type="entry name" value="Ribosomal_uL5_bac-type"/>
</dbReference>
<comment type="subunit">
    <text evidence="6">Part of the 50S ribosomal subunit; part of the 5S rRNA/L5/L18/L25 subcomplex. Contacts the 5S rRNA and the P site tRNA. Forms a bridge to the 30S subunit in the 70S ribosome.</text>
</comment>
<dbReference type="GO" id="GO:1990904">
    <property type="term" value="C:ribonucleoprotein complex"/>
    <property type="evidence" value="ECO:0007669"/>
    <property type="project" value="UniProtKB-KW"/>
</dbReference>
<dbReference type="HAMAP" id="MF_01333_B">
    <property type="entry name" value="Ribosomal_uL5_B"/>
    <property type="match status" value="1"/>
</dbReference>
<organism evidence="10 11">
    <name type="scientific">Cylindrospermopsis raciborskii CS-506_A</name>
    <dbReference type="NCBI Taxonomy" id="2585140"/>
    <lineage>
        <taxon>Bacteria</taxon>
        <taxon>Bacillati</taxon>
        <taxon>Cyanobacteriota</taxon>
        <taxon>Cyanophyceae</taxon>
        <taxon>Nostocales</taxon>
        <taxon>Aphanizomenonaceae</taxon>
        <taxon>Cylindrospermopsis</taxon>
    </lineage>
</organism>
<dbReference type="InterPro" id="IPR020929">
    <property type="entry name" value="Ribosomal_uL5_CS"/>
</dbReference>
<evidence type="ECO:0000313" key="11">
    <source>
        <dbReference type="Proteomes" id="UP000538075"/>
    </source>
</evidence>
<reference evidence="10 11" key="1">
    <citation type="journal article" date="2020" name="J. Appl. Phycol.">
        <title>Morphological changes and genome evolution in Raphidiopsis raciborskii CS-506 after 23 years in culture.</title>
        <authorList>
            <person name="Willis A."/>
            <person name="Bent S.J."/>
            <person name="Jameson I.D."/>
        </authorList>
    </citation>
    <scope>NUCLEOTIDE SEQUENCE [LARGE SCALE GENOMIC DNA]</scope>
    <source>
        <strain evidence="10 11">CS-506_A</strain>
    </source>
</reference>
<dbReference type="GO" id="GO:0003735">
    <property type="term" value="F:structural constituent of ribosome"/>
    <property type="evidence" value="ECO:0007669"/>
    <property type="project" value="InterPro"/>
</dbReference>
<evidence type="ECO:0000256" key="6">
    <source>
        <dbReference type="HAMAP-Rule" id="MF_01333"/>
    </source>
</evidence>
<dbReference type="SUPFAM" id="SSF55282">
    <property type="entry name" value="RL5-like"/>
    <property type="match status" value="1"/>
</dbReference>
<gene>
    <name evidence="6 10" type="primary">rplE</name>
    <name evidence="6" type="synonym">rpl5</name>
    <name evidence="10" type="ORF">FHK98_15045</name>
</gene>
<dbReference type="InterPro" id="IPR002132">
    <property type="entry name" value="Ribosomal_uL5"/>
</dbReference>
<dbReference type="GO" id="GO:0019843">
    <property type="term" value="F:rRNA binding"/>
    <property type="evidence" value="ECO:0007669"/>
    <property type="project" value="UniProtKB-UniRule"/>
</dbReference>
<feature type="domain" description="Large ribosomal subunit protein uL5 N-terminal" evidence="8">
    <location>
        <begin position="30"/>
        <end position="86"/>
    </location>
</feature>
<evidence type="ECO:0000256" key="7">
    <source>
        <dbReference type="RuleBase" id="RU003930"/>
    </source>
</evidence>
<comment type="caution">
    <text evidence="10">The sequence shown here is derived from an EMBL/GenBank/DDBJ whole genome shotgun (WGS) entry which is preliminary data.</text>
</comment>
<sequence length="186" mass="20846">MATTRLKTLYGQTIVPKLTHKLTQQFQYTNVHQVPKVLKVTVNRGLGEAAQNAKALEASLSEIALITGQKPVVTRAKKAIAGFKIRQGMPVGIMVTLRGERMYAFLDRLISLALPRIRDFRGVSAKSFDGRGNYTLGVREQLIFPEIEYDRIDQIRGLDISIITTAKTDEEGRALLKEMGMPFRDQ</sequence>
<dbReference type="GO" id="GO:0000049">
    <property type="term" value="F:tRNA binding"/>
    <property type="evidence" value="ECO:0007669"/>
    <property type="project" value="UniProtKB-UniRule"/>
</dbReference>
<comment type="function">
    <text evidence="6">This is 1 of the proteins that bind and probably mediate the attachment of the 5S RNA into the large ribosomal subunit, where it forms part of the central protuberance. In the 70S ribosome it contacts protein S13 of the 30S subunit (bridge B1b), connecting the 2 subunits; this bridge is implicated in subunit movement. Contacts the P site tRNA; the 5S rRNA and some of its associated proteins might help stabilize positioning of ribosome-bound tRNAs.</text>
</comment>
<dbReference type="InterPro" id="IPR031310">
    <property type="entry name" value="Ribosomal_uL5_N"/>
</dbReference>
<dbReference type="GO" id="GO:0005840">
    <property type="term" value="C:ribosome"/>
    <property type="evidence" value="ECO:0007669"/>
    <property type="project" value="UniProtKB-KW"/>
</dbReference>
<keyword evidence="3 6" id="KW-0687">Ribonucleoprotein</keyword>
<evidence type="ECO:0000256" key="3">
    <source>
        <dbReference type="ARBA" id="ARBA00023274"/>
    </source>
</evidence>
<keyword evidence="2 6" id="KW-0689">Ribosomal protein</keyword>
<proteinExistence type="inferred from homology"/>
<protein>
    <recommendedName>
        <fullName evidence="4 6">Large ribosomal subunit protein uL5</fullName>
    </recommendedName>
</protein>
<comment type="similarity">
    <text evidence="1 6 7">Belongs to the universal ribosomal protein uL5 family.</text>
</comment>
<dbReference type="Proteomes" id="UP000538075">
    <property type="component" value="Unassembled WGS sequence"/>
</dbReference>
<dbReference type="GO" id="GO:0006412">
    <property type="term" value="P:translation"/>
    <property type="evidence" value="ECO:0007669"/>
    <property type="project" value="UniProtKB-UniRule"/>
</dbReference>
<dbReference type="PANTHER" id="PTHR11994">
    <property type="entry name" value="60S RIBOSOMAL PROTEIN L11-RELATED"/>
    <property type="match status" value="1"/>
</dbReference>
<dbReference type="Gene3D" id="3.30.1440.10">
    <property type="match status" value="1"/>
</dbReference>
<keyword evidence="6" id="KW-0694">RNA-binding</keyword>
<dbReference type="Pfam" id="PF00281">
    <property type="entry name" value="Ribosomal_L5"/>
    <property type="match status" value="1"/>
</dbReference>
<evidence type="ECO:0000256" key="5">
    <source>
        <dbReference type="ARBA" id="ARBA00058604"/>
    </source>
</evidence>
<dbReference type="NCBIfam" id="NF000585">
    <property type="entry name" value="PRK00010.1"/>
    <property type="match status" value="1"/>
</dbReference>
<keyword evidence="6" id="KW-0699">rRNA-binding</keyword>
<dbReference type="InterPro" id="IPR022803">
    <property type="entry name" value="Ribosomal_uL5_dom_sf"/>
</dbReference>
<dbReference type="EMBL" id="VDFG01000986">
    <property type="protein sequence ID" value="MBA4466715.1"/>
    <property type="molecule type" value="Genomic_DNA"/>
</dbReference>
<dbReference type="InterPro" id="IPR031309">
    <property type="entry name" value="Ribosomal_uL5_C"/>
</dbReference>
<name>A0A838WPS1_9CYAN</name>
<feature type="domain" description="Large ribosomal subunit protein uL5 C-terminal" evidence="9">
    <location>
        <begin position="90"/>
        <end position="183"/>
    </location>
</feature>
<evidence type="ECO:0000259" key="8">
    <source>
        <dbReference type="Pfam" id="PF00281"/>
    </source>
</evidence>
<evidence type="ECO:0000313" key="10">
    <source>
        <dbReference type="EMBL" id="MBA4466715.1"/>
    </source>
</evidence>
<keyword evidence="6" id="KW-0820">tRNA-binding</keyword>